<organism evidence="2 3">
    <name type="scientific">Trifolium medium</name>
    <dbReference type="NCBI Taxonomy" id="97028"/>
    <lineage>
        <taxon>Eukaryota</taxon>
        <taxon>Viridiplantae</taxon>
        <taxon>Streptophyta</taxon>
        <taxon>Embryophyta</taxon>
        <taxon>Tracheophyta</taxon>
        <taxon>Spermatophyta</taxon>
        <taxon>Magnoliopsida</taxon>
        <taxon>eudicotyledons</taxon>
        <taxon>Gunneridae</taxon>
        <taxon>Pentapetalae</taxon>
        <taxon>rosids</taxon>
        <taxon>fabids</taxon>
        <taxon>Fabales</taxon>
        <taxon>Fabaceae</taxon>
        <taxon>Papilionoideae</taxon>
        <taxon>50 kb inversion clade</taxon>
        <taxon>NPAAA clade</taxon>
        <taxon>Hologalegina</taxon>
        <taxon>IRL clade</taxon>
        <taxon>Trifolieae</taxon>
        <taxon>Trifolium</taxon>
    </lineage>
</organism>
<proteinExistence type="predicted"/>
<dbReference type="EMBL" id="LXQA010464767">
    <property type="protein sequence ID" value="MCI53540.1"/>
    <property type="molecule type" value="Genomic_DNA"/>
</dbReference>
<dbReference type="AlphaFoldDB" id="A0A392T081"/>
<reference evidence="2 3" key="1">
    <citation type="journal article" date="2018" name="Front. Plant Sci.">
        <title>Red Clover (Trifolium pratense) and Zigzag Clover (T. medium) - A Picture of Genomic Similarities and Differences.</title>
        <authorList>
            <person name="Dluhosova J."/>
            <person name="Istvanek J."/>
            <person name="Nedelnik J."/>
            <person name="Repkova J."/>
        </authorList>
    </citation>
    <scope>NUCLEOTIDE SEQUENCE [LARGE SCALE GENOMIC DNA]</scope>
    <source>
        <strain evidence="3">cv. 10/8</strain>
        <tissue evidence="2">Leaf</tissue>
    </source>
</reference>
<feature type="compositionally biased region" description="Basic and acidic residues" evidence="1">
    <location>
        <begin position="32"/>
        <end position="69"/>
    </location>
</feature>
<dbReference type="Proteomes" id="UP000265520">
    <property type="component" value="Unassembled WGS sequence"/>
</dbReference>
<sequence>VTASARRKNVTENPPKKRVRKGTSSPDTAHSVPEHHEGESAHYDDMADGRAGHDGDDIVREMEEELERE</sequence>
<name>A0A392T081_9FABA</name>
<keyword evidence="3" id="KW-1185">Reference proteome</keyword>
<feature type="non-terminal residue" evidence="2">
    <location>
        <position position="69"/>
    </location>
</feature>
<accession>A0A392T081</accession>
<feature type="region of interest" description="Disordered" evidence="1">
    <location>
        <begin position="1"/>
        <end position="69"/>
    </location>
</feature>
<protein>
    <submittedName>
        <fullName evidence="2">Uncharacterized protein</fullName>
    </submittedName>
</protein>
<comment type="caution">
    <text evidence="2">The sequence shown here is derived from an EMBL/GenBank/DDBJ whole genome shotgun (WGS) entry which is preliminary data.</text>
</comment>
<feature type="non-terminal residue" evidence="2">
    <location>
        <position position="1"/>
    </location>
</feature>
<evidence type="ECO:0000313" key="2">
    <source>
        <dbReference type="EMBL" id="MCI53540.1"/>
    </source>
</evidence>
<evidence type="ECO:0000313" key="3">
    <source>
        <dbReference type="Proteomes" id="UP000265520"/>
    </source>
</evidence>
<evidence type="ECO:0000256" key="1">
    <source>
        <dbReference type="SAM" id="MobiDB-lite"/>
    </source>
</evidence>